<dbReference type="EMBL" id="JAPWDS010000002">
    <property type="protein sequence ID" value="KAJ5512740.1"/>
    <property type="molecule type" value="Genomic_DNA"/>
</dbReference>
<accession>A0A9W9XZK1</accession>
<name>A0A9W9XZK1_9EURO</name>
<comment type="caution">
    <text evidence="1">The sequence shown here is derived from an EMBL/GenBank/DDBJ whole genome shotgun (WGS) entry which is preliminary data.</text>
</comment>
<dbReference type="Proteomes" id="UP001149954">
    <property type="component" value="Unassembled WGS sequence"/>
</dbReference>
<dbReference type="AlphaFoldDB" id="A0A9W9XZK1"/>
<reference evidence="1" key="1">
    <citation type="submission" date="2022-12" db="EMBL/GenBank/DDBJ databases">
        <authorList>
            <person name="Petersen C."/>
        </authorList>
    </citation>
    <scope>NUCLEOTIDE SEQUENCE</scope>
    <source>
        <strain evidence="1">IBT 29495</strain>
    </source>
</reference>
<evidence type="ECO:0000313" key="1">
    <source>
        <dbReference type="EMBL" id="KAJ5512740.1"/>
    </source>
</evidence>
<keyword evidence="2" id="KW-1185">Reference proteome</keyword>
<gene>
    <name evidence="1" type="ORF">N7463_002292</name>
</gene>
<organism evidence="1 2">
    <name type="scientific">Penicillium fimorum</name>
    <dbReference type="NCBI Taxonomy" id="1882269"/>
    <lineage>
        <taxon>Eukaryota</taxon>
        <taxon>Fungi</taxon>
        <taxon>Dikarya</taxon>
        <taxon>Ascomycota</taxon>
        <taxon>Pezizomycotina</taxon>
        <taxon>Eurotiomycetes</taxon>
        <taxon>Eurotiomycetidae</taxon>
        <taxon>Eurotiales</taxon>
        <taxon>Aspergillaceae</taxon>
        <taxon>Penicillium</taxon>
    </lineage>
</organism>
<dbReference type="PANTHER" id="PTHR37540">
    <property type="entry name" value="TRANSCRIPTION FACTOR (ACR-2), PUTATIVE-RELATED-RELATED"/>
    <property type="match status" value="1"/>
</dbReference>
<protein>
    <submittedName>
        <fullName evidence="1">Uncharacterized protein</fullName>
    </submittedName>
</protein>
<dbReference type="PANTHER" id="PTHR37540:SF9">
    <property type="entry name" value="ZN(2)-C6 FUNGAL-TYPE DOMAIN-CONTAINING PROTEIN"/>
    <property type="match status" value="1"/>
</dbReference>
<proteinExistence type="predicted"/>
<reference evidence="1" key="2">
    <citation type="journal article" date="2023" name="IMA Fungus">
        <title>Comparative genomic study of the Penicillium genus elucidates a diverse pangenome and 15 lateral gene transfer events.</title>
        <authorList>
            <person name="Petersen C."/>
            <person name="Sorensen T."/>
            <person name="Nielsen M.R."/>
            <person name="Sondergaard T.E."/>
            <person name="Sorensen J.L."/>
            <person name="Fitzpatrick D.A."/>
            <person name="Frisvad J.C."/>
            <person name="Nielsen K.L."/>
        </authorList>
    </citation>
    <scope>NUCLEOTIDE SEQUENCE</scope>
    <source>
        <strain evidence="1">IBT 29495</strain>
    </source>
</reference>
<evidence type="ECO:0000313" key="2">
    <source>
        <dbReference type="Proteomes" id="UP001149954"/>
    </source>
</evidence>
<dbReference type="OrthoDB" id="4158087at2759"/>
<sequence length="463" mass="52700">MALQFIDQSLSGIGRSDRRIIRSHVMRGKNTGKQRRSTKKQKNVAELKPLLYAPGFGYVIPRQVLWSDLCVTSFPQELDSQSMGLMHRWFFDISDTLFPPQFCTKFDIIKSIWVNCILADEAYFHTTLAINASYVDFFQRKAAISPRTLHHISKAYALVNIKLSGPFSVSDSAIAAVVSLAIYQQVHRQPAIGLVHLRGLYRMIQLRGGIARLMQENRALAMKPLRLDIELAMQNGTPTLFRGDEVPIDSVLCDHDVSNMHLPQDTFWMPPIMLDLLSFSKSLNEAARKLKPKLDPLDYTETLLSLLYRLIDASPRRKTPTKPGGLYGHLTYLAMLLFMTTMLPEYTRNGPSFSLLSDGLESAMQDLCATAPESSDYNLSLILWILFISGISVLNLKEHYWLSPLIADNCTRLGLENWAAIQRQLSRFPWIFSLHEDQGRHLWEHVRLGSREVSWDISSRESS</sequence>